<dbReference type="OrthoDB" id="10442719at2759"/>
<evidence type="ECO:0000313" key="2">
    <source>
        <dbReference type="Proteomes" id="UP000752696"/>
    </source>
</evidence>
<evidence type="ECO:0000313" key="1">
    <source>
        <dbReference type="EMBL" id="CAD1468607.1"/>
    </source>
</evidence>
<keyword evidence="2" id="KW-1185">Reference proteome</keyword>
<proteinExistence type="predicted"/>
<dbReference type="Proteomes" id="UP000752696">
    <property type="component" value="Unassembled WGS sequence"/>
</dbReference>
<reference evidence="1" key="1">
    <citation type="submission" date="2020-07" db="EMBL/GenBank/DDBJ databases">
        <authorList>
            <person name="Nazaruddin N."/>
        </authorList>
    </citation>
    <scope>NUCLEOTIDE SEQUENCE</scope>
</reference>
<dbReference type="EMBL" id="CAJDYZ010000848">
    <property type="protein sequence ID" value="CAD1468607.1"/>
    <property type="molecule type" value="Genomic_DNA"/>
</dbReference>
<name>A0A6V7GUA4_9HYME</name>
<gene>
    <name evidence="1" type="ORF">MHI_LOCUS55876</name>
</gene>
<accession>A0A6V7GUA4</accession>
<organism evidence="1 2">
    <name type="scientific">Heterotrigona itama</name>
    <dbReference type="NCBI Taxonomy" id="395501"/>
    <lineage>
        <taxon>Eukaryota</taxon>
        <taxon>Metazoa</taxon>
        <taxon>Ecdysozoa</taxon>
        <taxon>Arthropoda</taxon>
        <taxon>Hexapoda</taxon>
        <taxon>Insecta</taxon>
        <taxon>Pterygota</taxon>
        <taxon>Neoptera</taxon>
        <taxon>Endopterygota</taxon>
        <taxon>Hymenoptera</taxon>
        <taxon>Apocrita</taxon>
        <taxon>Aculeata</taxon>
        <taxon>Apoidea</taxon>
        <taxon>Anthophila</taxon>
        <taxon>Apidae</taxon>
        <taxon>Heterotrigona</taxon>
    </lineage>
</organism>
<protein>
    <submittedName>
        <fullName evidence="1">Uncharacterized protein</fullName>
    </submittedName>
</protein>
<sequence length="137" mass="16048">MQFKATLSLASGLDDHVVPWYITKGELRRYRQFCSEHRQKCKDHCLLTCVQQSEWMNIIGPIEMVYFDTITSVNIQMIRHVFHLPCKRVNFGVAMSPRKPSERDILETPSTKMVLEFGEYNKTIEDISSILSERNYT</sequence>
<dbReference type="AlphaFoldDB" id="A0A6V7GUA4"/>
<comment type="caution">
    <text evidence="1">The sequence shown here is derived from an EMBL/GenBank/DDBJ whole genome shotgun (WGS) entry which is preliminary data.</text>
</comment>